<dbReference type="EMBL" id="BMKK01000011">
    <property type="protein sequence ID" value="GGD75146.1"/>
    <property type="molecule type" value="Genomic_DNA"/>
</dbReference>
<keyword evidence="2" id="KW-1185">Reference proteome</keyword>
<dbReference type="Proteomes" id="UP000609064">
    <property type="component" value="Unassembled WGS sequence"/>
</dbReference>
<accession>A0A916Z416</accession>
<dbReference type="RefSeq" id="WP_188769459.1">
    <property type="nucleotide sequence ID" value="NZ_BMKK01000011.1"/>
</dbReference>
<gene>
    <name evidence="1" type="ORF">GCM10011514_43900</name>
</gene>
<sequence>MKILKIAILKDDFDEILSGEKTEVYQDFIPFWEEQLLINDKEGVRFREYDAVEFRNGFEANVPTILIEWKGTELGLFDEAPRGSKDPEDYFFVINLGKIIETKNC</sequence>
<proteinExistence type="predicted"/>
<evidence type="ECO:0000313" key="2">
    <source>
        <dbReference type="Proteomes" id="UP000609064"/>
    </source>
</evidence>
<name>A0A916Z416_9BACT</name>
<evidence type="ECO:0000313" key="1">
    <source>
        <dbReference type="EMBL" id="GGD75146.1"/>
    </source>
</evidence>
<reference evidence="1" key="2">
    <citation type="submission" date="2020-09" db="EMBL/GenBank/DDBJ databases">
        <authorList>
            <person name="Sun Q."/>
            <person name="Zhou Y."/>
        </authorList>
    </citation>
    <scope>NUCLEOTIDE SEQUENCE</scope>
    <source>
        <strain evidence="1">CGMCC 1.15958</strain>
    </source>
</reference>
<comment type="caution">
    <text evidence="1">The sequence shown here is derived from an EMBL/GenBank/DDBJ whole genome shotgun (WGS) entry which is preliminary data.</text>
</comment>
<protein>
    <submittedName>
        <fullName evidence="1">Uncharacterized protein</fullName>
    </submittedName>
</protein>
<reference evidence="1" key="1">
    <citation type="journal article" date="2014" name="Int. J. Syst. Evol. Microbiol.">
        <title>Complete genome sequence of Corynebacterium casei LMG S-19264T (=DSM 44701T), isolated from a smear-ripened cheese.</title>
        <authorList>
            <consortium name="US DOE Joint Genome Institute (JGI-PGF)"/>
            <person name="Walter F."/>
            <person name="Albersmeier A."/>
            <person name="Kalinowski J."/>
            <person name="Ruckert C."/>
        </authorList>
    </citation>
    <scope>NUCLEOTIDE SEQUENCE</scope>
    <source>
        <strain evidence="1">CGMCC 1.15958</strain>
    </source>
</reference>
<organism evidence="1 2">
    <name type="scientific">Emticicia aquatilis</name>
    <dbReference type="NCBI Taxonomy" id="1537369"/>
    <lineage>
        <taxon>Bacteria</taxon>
        <taxon>Pseudomonadati</taxon>
        <taxon>Bacteroidota</taxon>
        <taxon>Cytophagia</taxon>
        <taxon>Cytophagales</taxon>
        <taxon>Leadbetterellaceae</taxon>
        <taxon>Emticicia</taxon>
    </lineage>
</organism>
<dbReference type="AlphaFoldDB" id="A0A916Z416"/>